<evidence type="ECO:0000256" key="3">
    <source>
        <dbReference type="ARBA" id="ARBA00022777"/>
    </source>
</evidence>
<dbReference type="InterPro" id="IPR050406">
    <property type="entry name" value="FGGY_Carb_Kinase"/>
</dbReference>
<dbReference type="GO" id="GO:0004856">
    <property type="term" value="F:D-xylulokinase activity"/>
    <property type="evidence" value="ECO:0007669"/>
    <property type="project" value="UniProtKB-EC"/>
</dbReference>
<feature type="domain" description="Carbohydrate kinase FGGY C-terminal" evidence="5">
    <location>
        <begin position="254"/>
        <end position="434"/>
    </location>
</feature>
<keyword evidence="2 6" id="KW-0808">Transferase</keyword>
<keyword evidence="3 6" id="KW-0418">Kinase</keyword>
<dbReference type="InterPro" id="IPR018484">
    <property type="entry name" value="FGGY_N"/>
</dbReference>
<dbReference type="InterPro" id="IPR043129">
    <property type="entry name" value="ATPase_NBD"/>
</dbReference>
<feature type="domain" description="Carbohydrate kinase FGGY N-terminal" evidence="4">
    <location>
        <begin position="3"/>
        <end position="242"/>
    </location>
</feature>
<dbReference type="PANTHER" id="PTHR43095:SF3">
    <property type="entry name" value="L-XYLULOSE_3-KETO-L-GULONATE KINASE"/>
    <property type="match status" value="1"/>
</dbReference>
<dbReference type="RefSeq" id="WP_179478978.1">
    <property type="nucleotide sequence ID" value="NZ_JACCFW010000001.1"/>
</dbReference>
<dbReference type="PANTHER" id="PTHR43095">
    <property type="entry name" value="SUGAR KINASE"/>
    <property type="match status" value="1"/>
</dbReference>
<dbReference type="Proteomes" id="UP000571817">
    <property type="component" value="Unassembled WGS sequence"/>
</dbReference>
<evidence type="ECO:0000313" key="7">
    <source>
        <dbReference type="Proteomes" id="UP000571817"/>
    </source>
</evidence>
<dbReference type="SUPFAM" id="SSF53067">
    <property type="entry name" value="Actin-like ATPase domain"/>
    <property type="match status" value="2"/>
</dbReference>
<organism evidence="6 7">
    <name type="scientific">Allobranchiibius huperziae</name>
    <dbReference type="NCBI Taxonomy" id="1874116"/>
    <lineage>
        <taxon>Bacteria</taxon>
        <taxon>Bacillati</taxon>
        <taxon>Actinomycetota</taxon>
        <taxon>Actinomycetes</taxon>
        <taxon>Micrococcales</taxon>
        <taxon>Dermacoccaceae</taxon>
        <taxon>Allobranchiibius</taxon>
    </lineage>
</organism>
<dbReference type="Pfam" id="PF00370">
    <property type="entry name" value="FGGY_N"/>
    <property type="match status" value="1"/>
</dbReference>
<evidence type="ECO:0000256" key="2">
    <source>
        <dbReference type="ARBA" id="ARBA00022679"/>
    </source>
</evidence>
<keyword evidence="7" id="KW-1185">Reference proteome</keyword>
<evidence type="ECO:0000256" key="1">
    <source>
        <dbReference type="ARBA" id="ARBA00009156"/>
    </source>
</evidence>
<reference evidence="6 7" key="1">
    <citation type="submission" date="2020-07" db="EMBL/GenBank/DDBJ databases">
        <title>Sequencing the genomes of 1000 actinobacteria strains.</title>
        <authorList>
            <person name="Klenk H.-P."/>
        </authorList>
    </citation>
    <scope>NUCLEOTIDE SEQUENCE [LARGE SCALE GENOMIC DNA]</scope>
    <source>
        <strain evidence="6 7">DSM 29531</strain>
    </source>
</reference>
<comment type="caution">
    <text evidence="6">The sequence shown here is derived from an EMBL/GenBank/DDBJ whole genome shotgun (WGS) entry which is preliminary data.</text>
</comment>
<dbReference type="PIRSF" id="PIRSF000538">
    <property type="entry name" value="GlpK"/>
    <property type="match status" value="1"/>
</dbReference>
<dbReference type="InterPro" id="IPR000577">
    <property type="entry name" value="Carb_kinase_FGGY"/>
</dbReference>
<accession>A0A853DAI6</accession>
<dbReference type="EMBL" id="JACCFW010000001">
    <property type="protein sequence ID" value="NYJ73607.1"/>
    <property type="molecule type" value="Genomic_DNA"/>
</dbReference>
<proteinExistence type="inferred from homology"/>
<evidence type="ECO:0000313" key="6">
    <source>
        <dbReference type="EMBL" id="NYJ73607.1"/>
    </source>
</evidence>
<dbReference type="InterPro" id="IPR018485">
    <property type="entry name" value="FGGY_C"/>
</dbReference>
<dbReference type="EC" id="2.7.1.17" evidence="6"/>
<name>A0A853DAI6_9MICO</name>
<sequence>MSVIGVDLGTSRIKAVRYGQDWAEADSCAEDAVVDRPAPGHSEQDMADVWAGLVRVVRTVAERSPDDIQLVAVTAQGDGCWLIDADGDPAGQALLWNDARATSLVDAWEADGTLQRAFDINGCFGFAGVASSQLRWLQENSPEVIERATTLLSCGGWAYFKLTGRRAIDDSEAANPFFDTRRRAYDERILDLYGIADLRRLLPDAVRGKDRVAPLLGDVAREIGLQEGTPVVVAPYDVASMATGSGAHRPGDAFAILGTTLCNGLVSDDPRLDRPGNGMSLPAAEEGGWLLTYPTMVGTEVIGWCQKLFGLDQPGDVIRLADRSDRSRTPMVLPYFSTAGERSPFLDPRARGAILGLDVTHTREEVAAGIVDGLSMAVKDCVASAGSATMVAISGGGARSVSWCQVIADAVGVPVTLPDVEEIGARGAALVGAYEIGMFDSLHDAVTAAVRPRQVLEPDPERTKVLAERYEQFLQVRGKLFG</sequence>
<evidence type="ECO:0000259" key="5">
    <source>
        <dbReference type="Pfam" id="PF02782"/>
    </source>
</evidence>
<protein>
    <submittedName>
        <fullName evidence="6">Xylulokinase</fullName>
        <ecNumber evidence="6">2.7.1.17</ecNumber>
    </submittedName>
</protein>
<dbReference type="Gene3D" id="3.30.420.40">
    <property type="match status" value="2"/>
</dbReference>
<dbReference type="Pfam" id="PF02782">
    <property type="entry name" value="FGGY_C"/>
    <property type="match status" value="1"/>
</dbReference>
<comment type="similarity">
    <text evidence="1">Belongs to the FGGY kinase family.</text>
</comment>
<evidence type="ECO:0000259" key="4">
    <source>
        <dbReference type="Pfam" id="PF00370"/>
    </source>
</evidence>
<dbReference type="AlphaFoldDB" id="A0A853DAI6"/>
<gene>
    <name evidence="6" type="ORF">HNR15_000570</name>
</gene>